<dbReference type="InterPro" id="IPR006311">
    <property type="entry name" value="TAT_signal"/>
</dbReference>
<organism evidence="5 6">
    <name type="scientific">Nocardiopsis mwathae</name>
    <dbReference type="NCBI Taxonomy" id="1472723"/>
    <lineage>
        <taxon>Bacteria</taxon>
        <taxon>Bacillati</taxon>
        <taxon>Actinomycetota</taxon>
        <taxon>Actinomycetes</taxon>
        <taxon>Streptosporangiales</taxon>
        <taxon>Nocardiopsidaceae</taxon>
        <taxon>Nocardiopsis</taxon>
    </lineage>
</organism>
<gene>
    <name evidence="5" type="ORF">HNR23_001404</name>
</gene>
<keyword evidence="2" id="KW-0472">Membrane</keyword>
<dbReference type="SUPFAM" id="SSF56601">
    <property type="entry name" value="beta-lactamase/transpeptidase-like"/>
    <property type="match status" value="1"/>
</dbReference>
<dbReference type="InterPro" id="IPR001466">
    <property type="entry name" value="Beta-lactam-related"/>
</dbReference>
<dbReference type="PANTHER" id="PTHR46825:SF11">
    <property type="entry name" value="PENICILLIN-BINDING PROTEIN 4"/>
    <property type="match status" value="1"/>
</dbReference>
<comment type="subcellular location">
    <subcellularLocation>
        <location evidence="1">Membrane</location>
    </subcellularLocation>
</comment>
<keyword evidence="3" id="KW-0732">Signal</keyword>
<sequence length="385" mass="41477">MTGTTRRQFVGQAAALLSGAALTGAAGAVVGCTPAQDGSATPESDGGHIGDSIDGFLTETVPEGAGLTALAARHGEIVYCKGIGFADRESNIGAECDTVYDIGSITKQFTAAAILKLEMAGELATSDPLSDFVDGLPEDKQDITLHRLLTNTSGLVEQIGDDYDAQSRDGILAAAARSDLLSAPGTEYHYSNVGYSVLAAVIEMVSGIGYEEYLSRYLFVPAGMAHTGYVLPNWERTQVAVEYDAEGTPKGRPNDHLWDTDGPYWNLRGNGGILSTAPDMFRWHVALDGHGILSEAAKKKLFEPHVLEDDGETHYGYGWVVMVQDERKVVWHNGGNGSSYAEFARLIDEGVAVFWSTNHAEQDLRWNLEELELTQGMVDRLREDG</sequence>
<dbReference type="GO" id="GO:0016020">
    <property type="term" value="C:membrane"/>
    <property type="evidence" value="ECO:0007669"/>
    <property type="project" value="UniProtKB-SubCell"/>
</dbReference>
<feature type="signal peptide" evidence="3">
    <location>
        <begin position="1"/>
        <end position="28"/>
    </location>
</feature>
<evidence type="ECO:0000313" key="6">
    <source>
        <dbReference type="Proteomes" id="UP000546642"/>
    </source>
</evidence>
<evidence type="ECO:0000259" key="4">
    <source>
        <dbReference type="Pfam" id="PF00144"/>
    </source>
</evidence>
<dbReference type="InterPro" id="IPR050491">
    <property type="entry name" value="AmpC-like"/>
</dbReference>
<feature type="chain" id="PRO_5039139347" evidence="3">
    <location>
        <begin position="29"/>
        <end position="385"/>
    </location>
</feature>
<proteinExistence type="predicted"/>
<dbReference type="EMBL" id="JACHDS010000001">
    <property type="protein sequence ID" value="MBB6171344.1"/>
    <property type="molecule type" value="Genomic_DNA"/>
</dbReference>
<comment type="caution">
    <text evidence="5">The sequence shown here is derived from an EMBL/GenBank/DDBJ whole genome shotgun (WGS) entry which is preliminary data.</text>
</comment>
<dbReference type="PROSITE" id="PS51257">
    <property type="entry name" value="PROKAR_LIPOPROTEIN"/>
    <property type="match status" value="1"/>
</dbReference>
<dbReference type="Gene3D" id="3.40.710.10">
    <property type="entry name" value="DD-peptidase/beta-lactamase superfamily"/>
    <property type="match status" value="1"/>
</dbReference>
<dbReference type="AlphaFoldDB" id="A0A7W9YFX4"/>
<name>A0A7W9YFX4_9ACTN</name>
<evidence type="ECO:0000256" key="2">
    <source>
        <dbReference type="ARBA" id="ARBA00023136"/>
    </source>
</evidence>
<dbReference type="Proteomes" id="UP000546642">
    <property type="component" value="Unassembled WGS sequence"/>
</dbReference>
<evidence type="ECO:0000256" key="3">
    <source>
        <dbReference type="SAM" id="SignalP"/>
    </source>
</evidence>
<keyword evidence="6" id="KW-1185">Reference proteome</keyword>
<evidence type="ECO:0000313" key="5">
    <source>
        <dbReference type="EMBL" id="MBB6171344.1"/>
    </source>
</evidence>
<evidence type="ECO:0000256" key="1">
    <source>
        <dbReference type="ARBA" id="ARBA00004370"/>
    </source>
</evidence>
<dbReference type="RefSeq" id="WP_184074631.1">
    <property type="nucleotide sequence ID" value="NZ_JACHDS010000001.1"/>
</dbReference>
<dbReference type="Pfam" id="PF00144">
    <property type="entry name" value="Beta-lactamase"/>
    <property type="match status" value="1"/>
</dbReference>
<dbReference type="PANTHER" id="PTHR46825">
    <property type="entry name" value="D-ALANYL-D-ALANINE-CARBOXYPEPTIDASE/ENDOPEPTIDASE AMPH"/>
    <property type="match status" value="1"/>
</dbReference>
<dbReference type="PROSITE" id="PS51318">
    <property type="entry name" value="TAT"/>
    <property type="match status" value="1"/>
</dbReference>
<reference evidence="5 6" key="1">
    <citation type="submission" date="2020-08" db="EMBL/GenBank/DDBJ databases">
        <title>Sequencing the genomes of 1000 actinobacteria strains.</title>
        <authorList>
            <person name="Klenk H.-P."/>
        </authorList>
    </citation>
    <scope>NUCLEOTIDE SEQUENCE [LARGE SCALE GENOMIC DNA]</scope>
    <source>
        <strain evidence="5 6">DSM 46659</strain>
    </source>
</reference>
<feature type="domain" description="Beta-lactamase-related" evidence="4">
    <location>
        <begin position="65"/>
        <end position="363"/>
    </location>
</feature>
<dbReference type="InterPro" id="IPR012338">
    <property type="entry name" value="Beta-lactam/transpept-like"/>
</dbReference>
<protein>
    <submittedName>
        <fullName evidence="5">CubicO group peptidase (Beta-lactamase class C family)</fullName>
    </submittedName>
</protein>
<accession>A0A7W9YFX4</accession>